<reference evidence="2" key="1">
    <citation type="submission" date="2022-11" db="UniProtKB">
        <authorList>
            <consortium name="WormBaseParasite"/>
        </authorList>
    </citation>
    <scope>IDENTIFICATION</scope>
</reference>
<accession>A0A915KD12</accession>
<dbReference type="AlphaFoldDB" id="A0A915KD12"/>
<dbReference type="Proteomes" id="UP000887565">
    <property type="component" value="Unplaced"/>
</dbReference>
<evidence type="ECO:0000313" key="2">
    <source>
        <dbReference type="WBParaSite" id="nRc.2.0.1.t35804-RA"/>
    </source>
</evidence>
<organism evidence="1 2">
    <name type="scientific">Romanomermis culicivorax</name>
    <name type="common">Nematode worm</name>
    <dbReference type="NCBI Taxonomy" id="13658"/>
    <lineage>
        <taxon>Eukaryota</taxon>
        <taxon>Metazoa</taxon>
        <taxon>Ecdysozoa</taxon>
        <taxon>Nematoda</taxon>
        <taxon>Enoplea</taxon>
        <taxon>Dorylaimia</taxon>
        <taxon>Mermithida</taxon>
        <taxon>Mermithoidea</taxon>
        <taxon>Mermithidae</taxon>
        <taxon>Romanomermis</taxon>
    </lineage>
</organism>
<protein>
    <submittedName>
        <fullName evidence="2">C3H1-type domain-containing protein</fullName>
    </submittedName>
</protein>
<name>A0A915KD12_ROMCU</name>
<proteinExistence type="predicted"/>
<dbReference type="WBParaSite" id="nRc.2.0.1.t35804-RA">
    <property type="protein sequence ID" value="nRc.2.0.1.t35804-RA"/>
    <property type="gene ID" value="nRc.2.0.1.g35804"/>
</dbReference>
<keyword evidence="1" id="KW-1185">Reference proteome</keyword>
<evidence type="ECO:0000313" key="1">
    <source>
        <dbReference type="Proteomes" id="UP000887565"/>
    </source>
</evidence>
<sequence>MGKRCLTVIFHLGKNSSNVQSHCCPRFCIFIALYHVVIPPKPRLMHLGYLDHSHLTVDIFIGDTAEPFNKPLLMTMAGKMELSDAMYGNAEKNFKPLNLEKTRNLNWDDNFPSKRIIGRSEAPERCSEAALACTRRPSCQFSHKLPVLISSQSSTDI</sequence>